<dbReference type="Proteomes" id="UP000078431">
    <property type="component" value="Unassembled WGS sequence"/>
</dbReference>
<evidence type="ECO:0000313" key="2">
    <source>
        <dbReference type="Proteomes" id="UP000078431"/>
    </source>
</evidence>
<dbReference type="AlphaFoldDB" id="A0AA91IM89"/>
<protein>
    <submittedName>
        <fullName evidence="1">Uncharacterized protein</fullName>
    </submittedName>
</protein>
<keyword evidence="2" id="KW-1185">Reference proteome</keyword>
<evidence type="ECO:0000313" key="1">
    <source>
        <dbReference type="EMBL" id="OAT56468.1"/>
    </source>
</evidence>
<proteinExistence type="predicted"/>
<comment type="caution">
    <text evidence="1">The sequence shown here is derived from an EMBL/GenBank/DDBJ whole genome shotgun (WGS) entry which is preliminary data.</text>
</comment>
<organism evidence="1 2">
    <name type="scientific">Obesumbacterium proteus ATCC 12841</name>
    <dbReference type="NCBI Taxonomy" id="1354268"/>
    <lineage>
        <taxon>Bacteria</taxon>
        <taxon>Pseudomonadati</taxon>
        <taxon>Pseudomonadota</taxon>
        <taxon>Gammaproteobacteria</taxon>
        <taxon>Enterobacterales</taxon>
        <taxon>Hafniaceae</taxon>
        <taxon>Obesumbacterium</taxon>
    </lineage>
</organism>
<gene>
    <name evidence="1" type="ORF">M993_04846</name>
</gene>
<reference evidence="1 2" key="1">
    <citation type="submission" date="2016-04" db="EMBL/GenBank/DDBJ databases">
        <title>ATOL: Assembling a taxonomically balanced genome-scale reconstruction of the evolutionary history of the Enterobacteriaceae.</title>
        <authorList>
            <person name="Plunkett G.III."/>
            <person name="Neeno-Eckwall E.C."/>
            <person name="Glasner J.D."/>
            <person name="Perna N.T."/>
        </authorList>
    </citation>
    <scope>NUCLEOTIDE SEQUENCE [LARGE SCALE GENOMIC DNA]</scope>
    <source>
        <strain evidence="1 2">ATCC 12841</strain>
    </source>
</reference>
<accession>A0AA91IM89</accession>
<dbReference type="EMBL" id="LXEX01000127">
    <property type="protein sequence ID" value="OAT56468.1"/>
    <property type="molecule type" value="Genomic_DNA"/>
</dbReference>
<name>A0AA91IM89_9GAMM</name>
<sequence length="40" mass="3976">MADALAKVVGSGAFSGNQVGVVADISAKMEKAVGKILIND</sequence>